<dbReference type="GO" id="GO:0045820">
    <property type="term" value="P:negative regulation of glycolytic process"/>
    <property type="evidence" value="ECO:0007669"/>
    <property type="project" value="TreeGrafter"/>
</dbReference>
<feature type="binding site" evidence="2">
    <location>
        <position position="60"/>
    </location>
    <ligand>
        <name>substrate</name>
    </ligand>
</feature>
<dbReference type="RefSeq" id="WP_088770822.1">
    <property type="nucleotide sequence ID" value="NZ_CP022130.1"/>
</dbReference>
<dbReference type="CDD" id="cd07067">
    <property type="entry name" value="HP_PGM_like"/>
    <property type="match status" value="1"/>
</dbReference>
<dbReference type="SUPFAM" id="SSF53254">
    <property type="entry name" value="Phosphoglycerate mutase-like"/>
    <property type="match status" value="1"/>
</dbReference>
<name>A0A2S9VXY1_LACPE</name>
<evidence type="ECO:0000313" key="3">
    <source>
        <dbReference type="EMBL" id="MDT6989219.1"/>
    </source>
</evidence>
<dbReference type="Proteomes" id="UP001267003">
    <property type="component" value="Unassembled WGS sequence"/>
</dbReference>
<dbReference type="GO" id="GO:0043456">
    <property type="term" value="P:regulation of pentose-phosphate shunt"/>
    <property type="evidence" value="ECO:0007669"/>
    <property type="project" value="TreeGrafter"/>
</dbReference>
<dbReference type="SMART" id="SM00855">
    <property type="entry name" value="PGAM"/>
    <property type="match status" value="1"/>
</dbReference>
<dbReference type="PANTHER" id="PTHR46517:SF1">
    <property type="entry name" value="FRUCTOSE-2,6-BISPHOSPHATASE TIGAR"/>
    <property type="match status" value="1"/>
</dbReference>
<dbReference type="GO" id="GO:0005829">
    <property type="term" value="C:cytosol"/>
    <property type="evidence" value="ECO:0007669"/>
    <property type="project" value="TreeGrafter"/>
</dbReference>
<proteinExistence type="predicted"/>
<dbReference type="Gene3D" id="3.40.50.1240">
    <property type="entry name" value="Phosphoglycerate mutase-like"/>
    <property type="match status" value="1"/>
</dbReference>
<protein>
    <submittedName>
        <fullName evidence="3">Histidine phosphatase family protein</fullName>
        <ecNumber evidence="3">3.1.3.-</ecNumber>
    </submittedName>
</protein>
<accession>A0A2S9VXY1</accession>
<organism evidence="3 4">
    <name type="scientific">Lactiplantibacillus pentosus</name>
    <name type="common">Lactobacillus pentosus</name>
    <dbReference type="NCBI Taxonomy" id="1589"/>
    <lineage>
        <taxon>Bacteria</taxon>
        <taxon>Bacillati</taxon>
        <taxon>Bacillota</taxon>
        <taxon>Bacilli</taxon>
        <taxon>Lactobacillales</taxon>
        <taxon>Lactobacillaceae</taxon>
        <taxon>Lactiplantibacillus</taxon>
    </lineage>
</organism>
<dbReference type="GO" id="GO:0004331">
    <property type="term" value="F:fructose-2,6-bisphosphate 2-phosphatase activity"/>
    <property type="evidence" value="ECO:0007669"/>
    <property type="project" value="TreeGrafter"/>
</dbReference>
<dbReference type="EC" id="3.1.3.-" evidence="3"/>
<evidence type="ECO:0000256" key="1">
    <source>
        <dbReference type="ARBA" id="ARBA00022801"/>
    </source>
</evidence>
<evidence type="ECO:0000313" key="4">
    <source>
        <dbReference type="Proteomes" id="UP001267003"/>
    </source>
</evidence>
<dbReference type="InterPro" id="IPR029033">
    <property type="entry name" value="His_PPase_superfam"/>
</dbReference>
<dbReference type="EMBL" id="JAVLAQ010000001">
    <property type="protein sequence ID" value="MDT6989219.1"/>
    <property type="molecule type" value="Genomic_DNA"/>
</dbReference>
<dbReference type="InterPro" id="IPR013078">
    <property type="entry name" value="His_Pase_superF_clade-1"/>
</dbReference>
<reference evidence="3" key="1">
    <citation type="submission" date="2023-08" db="EMBL/GenBank/DDBJ databases">
        <authorList>
            <person name="Page C.A."/>
            <person name="Perez-Diaz I.M."/>
        </authorList>
    </citation>
    <scope>NUCLEOTIDE SEQUENCE</scope>
    <source>
        <strain evidence="3">7.8.46</strain>
    </source>
</reference>
<keyword evidence="1 3" id="KW-0378">Hydrolase</keyword>
<sequence>MKSITLYLVVAGATYFNQLDRFQGWSGTPLTVAGVQASAAVGQQLADTPFEAAFASDTSRAVQTAQLILNAQPQAVKLQTLSALRAPFYGGFEGTERAAVWSGFATKLGYPSVPDFAADQTPSELQTLLHDHDADGLAESGTEFWTRYQGGLQEVVAATRDQGTALLVVDSATMRMIRYLATGSMATREEIAPSAVAVVTYTGDKFTLQASH</sequence>
<dbReference type="PANTHER" id="PTHR46517">
    <property type="entry name" value="FRUCTOSE-2,6-BISPHOSPHATASE TIGAR"/>
    <property type="match status" value="1"/>
</dbReference>
<dbReference type="Pfam" id="PF00300">
    <property type="entry name" value="His_Phos_1"/>
    <property type="match status" value="1"/>
</dbReference>
<dbReference type="AlphaFoldDB" id="A0A2S9VXY1"/>
<dbReference type="InterPro" id="IPR051695">
    <property type="entry name" value="Phosphoglycerate_Mutase"/>
</dbReference>
<comment type="caution">
    <text evidence="3">The sequence shown here is derived from an EMBL/GenBank/DDBJ whole genome shotgun (WGS) entry which is preliminary data.</text>
</comment>
<gene>
    <name evidence="3" type="ORF">RI536_03775</name>
</gene>
<evidence type="ECO:0000256" key="2">
    <source>
        <dbReference type="PIRSR" id="PIRSR613078-2"/>
    </source>
</evidence>